<dbReference type="InterPro" id="IPR029056">
    <property type="entry name" value="Ribokinase-like"/>
</dbReference>
<comment type="similarity">
    <text evidence="1">Belongs to the carbohydrate kinase PfkB family.</text>
</comment>
<dbReference type="PIRSF" id="PIRSF000535">
    <property type="entry name" value="1PFK/6PFK/LacC"/>
    <property type="match status" value="1"/>
</dbReference>
<evidence type="ECO:0000256" key="2">
    <source>
        <dbReference type="ARBA" id="ARBA00022679"/>
    </source>
</evidence>
<dbReference type="GO" id="GO:0005524">
    <property type="term" value="F:ATP binding"/>
    <property type="evidence" value="ECO:0007669"/>
    <property type="project" value="UniProtKB-KW"/>
</dbReference>
<dbReference type="EC" id="2.7.1.56" evidence="8"/>
<dbReference type="NCBIfam" id="TIGR03828">
    <property type="entry name" value="pfkB"/>
    <property type="match status" value="1"/>
</dbReference>
<evidence type="ECO:0000256" key="1">
    <source>
        <dbReference type="ARBA" id="ARBA00010688"/>
    </source>
</evidence>
<comment type="caution">
    <text evidence="8">The sequence shown here is derived from an EMBL/GenBank/DDBJ whole genome shotgun (WGS) entry which is preliminary data.</text>
</comment>
<dbReference type="Proteomes" id="UP000556436">
    <property type="component" value="Unassembled WGS sequence"/>
</dbReference>
<dbReference type="GO" id="GO:0016052">
    <property type="term" value="P:carbohydrate catabolic process"/>
    <property type="evidence" value="ECO:0007669"/>
    <property type="project" value="UniProtKB-ARBA"/>
</dbReference>
<accession>A0A7W7LC94</accession>
<evidence type="ECO:0000256" key="4">
    <source>
        <dbReference type="ARBA" id="ARBA00022777"/>
    </source>
</evidence>
<dbReference type="CDD" id="cd01164">
    <property type="entry name" value="FruK_PfkB_like"/>
    <property type="match status" value="1"/>
</dbReference>
<dbReference type="GO" id="GO:0005829">
    <property type="term" value="C:cytosol"/>
    <property type="evidence" value="ECO:0007669"/>
    <property type="project" value="TreeGrafter"/>
</dbReference>
<dbReference type="Pfam" id="PF00294">
    <property type="entry name" value="PfkB"/>
    <property type="match status" value="1"/>
</dbReference>
<dbReference type="NCBIfam" id="TIGR03168">
    <property type="entry name" value="1-PFK"/>
    <property type="match status" value="1"/>
</dbReference>
<organism evidence="8 9">
    <name type="scientific">Streptomyces netropsis</name>
    <name type="common">Streptoverticillium netropsis</name>
    <dbReference type="NCBI Taxonomy" id="55404"/>
    <lineage>
        <taxon>Bacteria</taxon>
        <taxon>Bacillati</taxon>
        <taxon>Actinomycetota</taxon>
        <taxon>Actinomycetes</taxon>
        <taxon>Kitasatosporales</taxon>
        <taxon>Streptomycetaceae</taxon>
        <taxon>Streptomyces</taxon>
    </lineage>
</organism>
<evidence type="ECO:0000313" key="8">
    <source>
        <dbReference type="EMBL" id="MBB4886966.1"/>
    </source>
</evidence>
<reference evidence="8 9" key="1">
    <citation type="submission" date="2020-08" db="EMBL/GenBank/DDBJ databases">
        <title>Genomic Encyclopedia of Type Strains, Phase III (KMG-III): the genomes of soil and plant-associated and newly described type strains.</title>
        <authorList>
            <person name="Whitman W."/>
        </authorList>
    </citation>
    <scope>NUCLEOTIDE SEQUENCE [LARGE SCALE GENOMIC DNA]</scope>
    <source>
        <strain evidence="8 9">CECT 3265</strain>
    </source>
</reference>
<evidence type="ECO:0000256" key="5">
    <source>
        <dbReference type="ARBA" id="ARBA00022840"/>
    </source>
</evidence>
<feature type="domain" description="Carbohydrate kinase PfkB" evidence="7">
    <location>
        <begin position="18"/>
        <end position="291"/>
    </location>
</feature>
<keyword evidence="4 8" id="KW-0418">Kinase</keyword>
<gene>
    <name evidence="8" type="ORF">FHS38_003011</name>
</gene>
<evidence type="ECO:0000259" key="7">
    <source>
        <dbReference type="Pfam" id="PF00294"/>
    </source>
</evidence>
<dbReference type="AlphaFoldDB" id="A0A7W7LC94"/>
<dbReference type="InterPro" id="IPR022463">
    <property type="entry name" value="1-PFruKinase"/>
</dbReference>
<dbReference type="GO" id="GO:0044281">
    <property type="term" value="P:small molecule metabolic process"/>
    <property type="evidence" value="ECO:0007669"/>
    <property type="project" value="UniProtKB-ARBA"/>
</dbReference>
<evidence type="ECO:0000256" key="3">
    <source>
        <dbReference type="ARBA" id="ARBA00022741"/>
    </source>
</evidence>
<dbReference type="Gene3D" id="3.40.1190.20">
    <property type="match status" value="1"/>
</dbReference>
<proteinExistence type="inferred from homology"/>
<dbReference type="RefSeq" id="WP_184733998.1">
    <property type="nucleotide sequence ID" value="NZ_BMRW01000005.1"/>
</dbReference>
<name>A0A7W7LC94_STRNE</name>
<evidence type="ECO:0000256" key="6">
    <source>
        <dbReference type="PIRNR" id="PIRNR000535"/>
    </source>
</evidence>
<dbReference type="GO" id="GO:0008662">
    <property type="term" value="F:1-phosphofructokinase activity"/>
    <property type="evidence" value="ECO:0007669"/>
    <property type="project" value="UniProtKB-EC"/>
</dbReference>
<dbReference type="FunFam" id="3.40.1190.20:FF:000001">
    <property type="entry name" value="Phosphofructokinase"/>
    <property type="match status" value="1"/>
</dbReference>
<dbReference type="InterPro" id="IPR017583">
    <property type="entry name" value="Tagatose/fructose_Pkinase"/>
</dbReference>
<dbReference type="SUPFAM" id="SSF53613">
    <property type="entry name" value="Ribokinase-like"/>
    <property type="match status" value="1"/>
</dbReference>
<protein>
    <submittedName>
        <fullName evidence="8">1-phosphofructokinase</fullName>
        <ecNumber evidence="8">2.7.1.56</ecNumber>
    </submittedName>
</protein>
<keyword evidence="9" id="KW-1185">Reference proteome</keyword>
<keyword evidence="2 6" id="KW-0808">Transferase</keyword>
<sequence length="315" mass="31560">MILTVTPNPSLDRTYEVPRLERGAVLRAAADRVDPGGKGVNVSRAVAAAGHRTVAVLPLGGPEGALLARLLGDLGIDVAGVPVRGSTRVNIAVAEPDGTLTKVNAAGPELGRAEAESLLTTVRDRSAGADWIACCGSLPRGLPPEWYGQLVARAHDAGARIALDTSGPALTAALRMRPDVVKPNAEELSLAVGRPLATVGDAAEAAAELRGLGARAVLASLGADGQLLVDDSGTYFGTARVPSVRSNVGAGDASLAGFLAAGGTGPEALAAALAHGAAAVQLPGSAMPTPTDLDPSSVTVTSEVPSVRALTEPVR</sequence>
<evidence type="ECO:0000313" key="9">
    <source>
        <dbReference type="Proteomes" id="UP000556436"/>
    </source>
</evidence>
<keyword evidence="3" id="KW-0547">Nucleotide-binding</keyword>
<dbReference type="InterPro" id="IPR011611">
    <property type="entry name" value="PfkB_dom"/>
</dbReference>
<keyword evidence="5" id="KW-0067">ATP-binding</keyword>
<dbReference type="PANTHER" id="PTHR46566:SF5">
    <property type="entry name" value="1-PHOSPHOFRUCTOKINASE"/>
    <property type="match status" value="1"/>
</dbReference>
<dbReference type="PANTHER" id="PTHR46566">
    <property type="entry name" value="1-PHOSPHOFRUCTOKINASE-RELATED"/>
    <property type="match status" value="1"/>
</dbReference>
<dbReference type="EMBL" id="JACHJG010000005">
    <property type="protein sequence ID" value="MBB4886966.1"/>
    <property type="molecule type" value="Genomic_DNA"/>
</dbReference>